<proteinExistence type="predicted"/>
<accession>A0A318HUN5</accession>
<keyword evidence="1" id="KW-0732">Signal</keyword>
<feature type="chain" id="PRO_5016418180" evidence="1">
    <location>
        <begin position="26"/>
        <end position="611"/>
    </location>
</feature>
<evidence type="ECO:0000256" key="1">
    <source>
        <dbReference type="SAM" id="SignalP"/>
    </source>
</evidence>
<dbReference type="Gene3D" id="3.30.1870.10">
    <property type="entry name" value="EreA-like, domain 2"/>
    <property type="match status" value="1"/>
</dbReference>
<dbReference type="Pfam" id="PF05139">
    <property type="entry name" value="Erythro_esteras"/>
    <property type="match status" value="1"/>
</dbReference>
<dbReference type="RefSeq" id="WP_025816788.1">
    <property type="nucleotide sequence ID" value="NZ_BAIZ01000031.1"/>
</dbReference>
<comment type="caution">
    <text evidence="2">The sequence shown here is derived from an EMBL/GenBank/DDBJ whole genome shotgun (WGS) entry which is preliminary data.</text>
</comment>
<dbReference type="SUPFAM" id="SSF159501">
    <property type="entry name" value="EreA/ChaN-like"/>
    <property type="match status" value="1"/>
</dbReference>
<gene>
    <name evidence="2" type="ORF">EJ73_02243</name>
</gene>
<dbReference type="InterPro" id="IPR007815">
    <property type="entry name" value="Emycin_Estase"/>
</dbReference>
<reference evidence="2 3" key="1">
    <citation type="submission" date="2018-05" db="EMBL/GenBank/DDBJ databases">
        <title>Genomic Encyclopedia of Type Strains, Phase I: the one thousand microbial genomes (KMG-I) project.</title>
        <authorList>
            <person name="Kyrpides N."/>
        </authorList>
    </citation>
    <scope>NUCLEOTIDE SEQUENCE [LARGE SCALE GENOMIC DNA]</scope>
    <source>
        <strain evidence="2 3">DSM 15611</strain>
    </source>
</reference>
<dbReference type="PANTHER" id="PTHR31299">
    <property type="entry name" value="ESTERASE, PUTATIVE (AFU_ORTHOLOGUE AFUA_1G05850)-RELATED"/>
    <property type="match status" value="1"/>
</dbReference>
<name>A0A318HUN5_9BACT</name>
<dbReference type="AlphaFoldDB" id="A0A318HUN5"/>
<dbReference type="InterPro" id="IPR052036">
    <property type="entry name" value="Hydrolase/PRTase-associated"/>
</dbReference>
<organism evidence="2 3">
    <name type="scientific">Hoylesella shahii DSM 15611 = JCM 12083</name>
    <dbReference type="NCBI Taxonomy" id="1122991"/>
    <lineage>
        <taxon>Bacteria</taxon>
        <taxon>Pseudomonadati</taxon>
        <taxon>Bacteroidota</taxon>
        <taxon>Bacteroidia</taxon>
        <taxon>Bacteroidales</taxon>
        <taxon>Prevotellaceae</taxon>
        <taxon>Hoylesella</taxon>
    </lineage>
</organism>
<dbReference type="Gene3D" id="3.40.1660.10">
    <property type="entry name" value="EreA-like (biosynthetic domain)"/>
    <property type="match status" value="1"/>
</dbReference>
<dbReference type="EMBL" id="QJJX01000031">
    <property type="protein sequence ID" value="PXX20177.1"/>
    <property type="molecule type" value="Genomic_DNA"/>
</dbReference>
<protein>
    <submittedName>
        <fullName evidence="2">Erythromycin esterase-like protein</fullName>
    </submittedName>
</protein>
<dbReference type="Proteomes" id="UP000248314">
    <property type="component" value="Unassembled WGS sequence"/>
</dbReference>
<dbReference type="PANTHER" id="PTHR31299:SF0">
    <property type="entry name" value="ESTERASE, PUTATIVE (AFU_ORTHOLOGUE AFUA_1G05850)-RELATED"/>
    <property type="match status" value="1"/>
</dbReference>
<dbReference type="GO" id="GO:0046677">
    <property type="term" value="P:response to antibiotic"/>
    <property type="evidence" value="ECO:0007669"/>
    <property type="project" value="InterPro"/>
</dbReference>
<dbReference type="OrthoDB" id="9810066at2"/>
<evidence type="ECO:0000313" key="2">
    <source>
        <dbReference type="EMBL" id="PXX20177.1"/>
    </source>
</evidence>
<keyword evidence="3" id="KW-1185">Reference proteome</keyword>
<evidence type="ECO:0000313" key="3">
    <source>
        <dbReference type="Proteomes" id="UP000248314"/>
    </source>
</evidence>
<feature type="signal peptide" evidence="1">
    <location>
        <begin position="1"/>
        <end position="25"/>
    </location>
</feature>
<sequence>MKPTKIKLFFAIIICLLTGNKNILAQDKTFGYRWIMHQKDWYQKVSTDEIDGEKSLLLHARSNAKGKIGTLIPVFQLDKNGAEITITIKYKSNNCKKTWLMLSKIGECERIIANDTIILPTKNEWVEINRKVKIKDALLLNVLLEAEGSHEKGNKLWINKFGMYANGGRLRNEVITLNHNNTLSNDNYRIKTTARKSGNNEDNLSSKMHNKELKSESSALEKLPIIKLNNADYSEIPSMDANILGIGETVHGSKTLGNVAFAMIKQRIKENNCKLVLHEFPLESSLFVNRYIKNDPRFKLEDIERYMEGSLSSETTIDFIKWLKYYNTTHNNTVSLWGMDLESMKMAGGIDLSEFVETLFKEQRNAQIDSIVNRLLNGESSVSDQKELTESTGIIGKCLTEDEREIIKWCLLTNQTYKETYDRLVHRDIIMANTCYKLIEMLTKAGETTSIYGHFSHLNYLVGGDMSRLDNYAMGHYMRAQYAHNYQAIALCTYAGTTLNALADKVIGVAKLVDAPVGSIEHNLQTMAKGMLYLPTKYLDCTYVVKMRELGNSNNPQQFFYISPKARAEGILFVPYSVAIEKSEEVLKRYLNYVDNTVRRYLEKAKKQNKQ</sequence>
<dbReference type="STRING" id="1122991.GCA_000613445_01062"/>